<dbReference type="GO" id="GO:0006302">
    <property type="term" value="P:double-strand break repair"/>
    <property type="evidence" value="ECO:0007669"/>
    <property type="project" value="TreeGrafter"/>
</dbReference>
<dbReference type="Gene3D" id="2.40.50.140">
    <property type="entry name" value="Nucleic acid-binding proteins"/>
    <property type="match status" value="1"/>
</dbReference>
<dbReference type="InterPro" id="IPR012340">
    <property type="entry name" value="NA-bd_OB-fold"/>
</dbReference>
<evidence type="ECO:0000313" key="5">
    <source>
        <dbReference type="EMBL" id="EHH68568.1"/>
    </source>
</evidence>
<dbReference type="InterPro" id="IPR003717">
    <property type="entry name" value="RecO"/>
</dbReference>
<protein>
    <submittedName>
        <fullName evidence="5">DNA repair protein recO</fullName>
    </submittedName>
</protein>
<feature type="domain" description="DNA replication/recombination mediator RecO N-terminal" evidence="4">
    <location>
        <begin position="1"/>
        <end position="76"/>
    </location>
</feature>
<organism evidence="5 6">
    <name type="scientific">Gluconobacter morbifer G707</name>
    <dbReference type="NCBI Taxonomy" id="1088869"/>
    <lineage>
        <taxon>Bacteria</taxon>
        <taxon>Pseudomonadati</taxon>
        <taxon>Pseudomonadota</taxon>
        <taxon>Alphaproteobacteria</taxon>
        <taxon>Acetobacterales</taxon>
        <taxon>Acetobacteraceae</taxon>
        <taxon>Gluconobacter</taxon>
    </lineage>
</organism>
<evidence type="ECO:0000259" key="4">
    <source>
        <dbReference type="Pfam" id="PF11967"/>
    </source>
</evidence>
<keyword evidence="1" id="KW-0227">DNA damage</keyword>
<evidence type="ECO:0000256" key="3">
    <source>
        <dbReference type="ARBA" id="ARBA00023204"/>
    </source>
</evidence>
<sequence>MEWEAAALVLSVQPYGEGSTLVHLFSEEHGVSHGMVRGGGSRKQASLWQTGNLVMARWRARLVGQLGTVTAEPVQSMAAKLLDMPLQLAMVSSVCALADGALPQAEPHPELFMRMIRLLTLIGVAPEPPPLGAYLRWERELLSERGVRAES</sequence>
<dbReference type="PANTHER" id="PTHR33991:SF1">
    <property type="entry name" value="DNA REPAIR PROTEIN RECO"/>
    <property type="match status" value="1"/>
</dbReference>
<comment type="caution">
    <text evidence="5">The sequence shown here is derived from an EMBL/GenBank/DDBJ whole genome shotgun (WGS) entry which is preliminary data.</text>
</comment>
<dbReference type="Proteomes" id="UP000004949">
    <property type="component" value="Unassembled WGS sequence"/>
</dbReference>
<dbReference type="NCBIfam" id="TIGR00613">
    <property type="entry name" value="reco"/>
    <property type="match status" value="1"/>
</dbReference>
<keyword evidence="6" id="KW-1185">Reference proteome</keyword>
<dbReference type="GO" id="GO:0006310">
    <property type="term" value="P:DNA recombination"/>
    <property type="evidence" value="ECO:0007669"/>
    <property type="project" value="UniProtKB-KW"/>
</dbReference>
<reference evidence="5 6" key="1">
    <citation type="submission" date="2011-10" db="EMBL/GenBank/DDBJ databases">
        <title>Genome sequence of Gluconobacter morbifer G707, isolated from Drosophila gut.</title>
        <authorList>
            <person name="Lee W.-J."/>
            <person name="Kim E.-K."/>
        </authorList>
    </citation>
    <scope>NUCLEOTIDE SEQUENCE [LARGE SCALE GENOMIC DNA]</scope>
    <source>
        <strain evidence="5 6">G707</strain>
    </source>
</reference>
<keyword evidence="2" id="KW-0233">DNA recombination</keyword>
<dbReference type="PATRIC" id="fig|1088869.3.peg.1340"/>
<proteinExistence type="predicted"/>
<accession>G6XIC8</accession>
<evidence type="ECO:0000256" key="2">
    <source>
        <dbReference type="ARBA" id="ARBA00023172"/>
    </source>
</evidence>
<dbReference type="EMBL" id="AGQV01000002">
    <property type="protein sequence ID" value="EHH68568.1"/>
    <property type="molecule type" value="Genomic_DNA"/>
</dbReference>
<evidence type="ECO:0000313" key="6">
    <source>
        <dbReference type="Proteomes" id="UP000004949"/>
    </source>
</evidence>
<dbReference type="Pfam" id="PF02565">
    <property type="entry name" value="RecO_C"/>
    <property type="match status" value="1"/>
</dbReference>
<evidence type="ECO:0000256" key="1">
    <source>
        <dbReference type="ARBA" id="ARBA00022763"/>
    </source>
</evidence>
<dbReference type="STRING" id="1088869.GMO_13380"/>
<dbReference type="SUPFAM" id="SSF50249">
    <property type="entry name" value="Nucleic acid-binding proteins"/>
    <property type="match status" value="1"/>
</dbReference>
<keyword evidence="3" id="KW-0234">DNA repair</keyword>
<dbReference type="GO" id="GO:0043590">
    <property type="term" value="C:bacterial nucleoid"/>
    <property type="evidence" value="ECO:0007669"/>
    <property type="project" value="TreeGrafter"/>
</dbReference>
<dbReference type="eggNOG" id="COG1381">
    <property type="taxonomic scope" value="Bacteria"/>
</dbReference>
<dbReference type="Pfam" id="PF11967">
    <property type="entry name" value="RecO_N"/>
    <property type="match status" value="1"/>
</dbReference>
<dbReference type="InterPro" id="IPR022572">
    <property type="entry name" value="DNA_rep/recomb_RecO_N"/>
</dbReference>
<dbReference type="AlphaFoldDB" id="G6XIC8"/>
<name>G6XIC8_9PROT</name>
<dbReference type="PANTHER" id="PTHR33991">
    <property type="entry name" value="DNA REPAIR PROTEIN RECO"/>
    <property type="match status" value="1"/>
</dbReference>
<gene>
    <name evidence="5" type="ORF">GMO_13380</name>
</gene>